<keyword evidence="5 7" id="KW-1133">Transmembrane helix</keyword>
<dbReference type="InterPro" id="IPR003370">
    <property type="entry name" value="Chromate_transpt"/>
</dbReference>
<dbReference type="InterPro" id="IPR052518">
    <property type="entry name" value="CHR_Transporter"/>
</dbReference>
<name>A0A7C3HW21_9SPIR</name>
<feature type="transmembrane region" description="Helical" evidence="7">
    <location>
        <begin position="74"/>
        <end position="94"/>
    </location>
</feature>
<dbReference type="PANTHER" id="PTHR43663">
    <property type="entry name" value="CHROMATE TRANSPORT PROTEIN-RELATED"/>
    <property type="match status" value="1"/>
</dbReference>
<keyword evidence="6 7" id="KW-0472">Membrane</keyword>
<sequence>MGGLVGKCFYVIRECLADALAFFIFNHHDVQRVAVKFLLHQPIGFSVILEGAFHAFEAPAVGAIRQDERYFVRYGFKLFVVIAIEAFIQGSAILPLQAYKNAVVPQWVDEAGFRSLIAIAQSTPGPIALNAATMVGWYHGGFFTALLATLSVVAFPVAMIGLTTLLASRITLNQTQLQGALKTGSLAMMLMTLWVLRPASADPLLLFFAIMTFYIGAFTKINSLWAILGAGFINAIFGPAIRSLWEK</sequence>
<keyword evidence="4 7" id="KW-0812">Transmembrane</keyword>
<evidence type="ECO:0000256" key="5">
    <source>
        <dbReference type="ARBA" id="ARBA00022989"/>
    </source>
</evidence>
<reference evidence="8" key="1">
    <citation type="journal article" date="2020" name="mSystems">
        <title>Genome- and Community-Level Interaction Insights into Carbon Utilization and Element Cycling Functions of Hydrothermarchaeota in Hydrothermal Sediment.</title>
        <authorList>
            <person name="Zhou Z."/>
            <person name="Liu Y."/>
            <person name="Xu W."/>
            <person name="Pan J."/>
            <person name="Luo Z.H."/>
            <person name="Li M."/>
        </authorList>
    </citation>
    <scope>NUCLEOTIDE SEQUENCE [LARGE SCALE GENOMIC DNA]</scope>
    <source>
        <strain evidence="8">SpSt-503</strain>
    </source>
</reference>
<feature type="transmembrane region" description="Helical" evidence="7">
    <location>
        <begin position="224"/>
        <end position="245"/>
    </location>
</feature>
<dbReference type="GO" id="GO:0005886">
    <property type="term" value="C:plasma membrane"/>
    <property type="evidence" value="ECO:0007669"/>
    <property type="project" value="UniProtKB-SubCell"/>
</dbReference>
<comment type="subcellular location">
    <subcellularLocation>
        <location evidence="1">Cell membrane</location>
        <topology evidence="1">Multi-pass membrane protein</topology>
    </subcellularLocation>
</comment>
<evidence type="ECO:0000256" key="1">
    <source>
        <dbReference type="ARBA" id="ARBA00004651"/>
    </source>
</evidence>
<keyword evidence="3" id="KW-1003">Cell membrane</keyword>
<dbReference type="GO" id="GO:0015109">
    <property type="term" value="F:chromate transmembrane transporter activity"/>
    <property type="evidence" value="ECO:0007669"/>
    <property type="project" value="InterPro"/>
</dbReference>
<evidence type="ECO:0000256" key="4">
    <source>
        <dbReference type="ARBA" id="ARBA00022692"/>
    </source>
</evidence>
<dbReference type="Pfam" id="PF02417">
    <property type="entry name" value="Chromate_transp"/>
    <property type="match status" value="1"/>
</dbReference>
<dbReference type="EMBL" id="DSVL01000094">
    <property type="protein sequence ID" value="HFH28499.1"/>
    <property type="molecule type" value="Genomic_DNA"/>
</dbReference>
<evidence type="ECO:0000256" key="7">
    <source>
        <dbReference type="SAM" id="Phobius"/>
    </source>
</evidence>
<feature type="transmembrane region" description="Helical" evidence="7">
    <location>
        <begin position="203"/>
        <end position="219"/>
    </location>
</feature>
<comment type="caution">
    <text evidence="8">The sequence shown here is derived from an EMBL/GenBank/DDBJ whole genome shotgun (WGS) entry which is preliminary data.</text>
</comment>
<evidence type="ECO:0000256" key="3">
    <source>
        <dbReference type="ARBA" id="ARBA00022475"/>
    </source>
</evidence>
<organism evidence="8">
    <name type="scientific">Gracilinema caldarium</name>
    <dbReference type="NCBI Taxonomy" id="215591"/>
    <lineage>
        <taxon>Bacteria</taxon>
        <taxon>Pseudomonadati</taxon>
        <taxon>Spirochaetota</taxon>
        <taxon>Spirochaetia</taxon>
        <taxon>Spirochaetales</taxon>
        <taxon>Breznakiellaceae</taxon>
        <taxon>Gracilinema</taxon>
    </lineage>
</organism>
<evidence type="ECO:0000256" key="6">
    <source>
        <dbReference type="ARBA" id="ARBA00023136"/>
    </source>
</evidence>
<accession>A0A7C3HW21</accession>
<evidence type="ECO:0000313" key="8">
    <source>
        <dbReference type="EMBL" id="HFH28499.1"/>
    </source>
</evidence>
<protein>
    <submittedName>
        <fullName evidence="8">Chromate transporter</fullName>
    </submittedName>
</protein>
<comment type="similarity">
    <text evidence="2">Belongs to the chromate ion transporter (CHR) (TC 2.A.51) family.</text>
</comment>
<evidence type="ECO:0000256" key="2">
    <source>
        <dbReference type="ARBA" id="ARBA00005262"/>
    </source>
</evidence>
<feature type="transmembrane region" description="Helical" evidence="7">
    <location>
        <begin position="142"/>
        <end position="167"/>
    </location>
</feature>
<dbReference type="AlphaFoldDB" id="A0A7C3HW21"/>
<dbReference type="PANTHER" id="PTHR43663:SF1">
    <property type="entry name" value="CHROMATE TRANSPORTER"/>
    <property type="match status" value="1"/>
</dbReference>
<proteinExistence type="inferred from homology"/>
<gene>
    <name evidence="8" type="ORF">ENS59_03170</name>
</gene>